<name>A0ABT3K1Y4_9PROT</name>
<proteinExistence type="predicted"/>
<sequence length="392" mass="45437">MKTIGAQLVSAEQSIYFDSVSLKSMQGKLDVHSSSEIFPQDLQDIIDSIPANIRRWNSDDLDEVEKDSGELGLFEALRRHVFDENLTMRFRAKLNEFEAKDPQAFEVYMMACYVASCRTIVSFDMIYAFLPGPNKQYNDVYDVVKRIESFLVEVDLDDPHQDYFSVRSAALSRIALRECQPRSFGRMFERFHSSVSTRLIVDYPVFRRYGYDNEFAYKAYPIAKDGKSFYTRLVSITDNAYDYQHGAIYLSKMKSFTDAFSWIDTALSKSRGRVFSIRNTHARILFEANIDVLKRNTGDLTALDGICESMAVLQDCIKNDARRSYHLLRFCDQALQYAKFMDDQKSKDWLTDAYENLKLAVEQAQISRSRDSYNLRKYQRLLGEIKMEIGGH</sequence>
<gene>
    <name evidence="1" type="ORF">NO263_00710</name>
</gene>
<organism evidence="1 2">
    <name type="scientific">Gluconacetobacter entanii</name>
    <dbReference type="NCBI Taxonomy" id="108528"/>
    <lineage>
        <taxon>Bacteria</taxon>
        <taxon>Pseudomonadati</taxon>
        <taxon>Pseudomonadota</taxon>
        <taxon>Alphaproteobacteria</taxon>
        <taxon>Acetobacterales</taxon>
        <taxon>Acetobacteraceae</taxon>
        <taxon>Gluconacetobacter</taxon>
    </lineage>
</organism>
<evidence type="ECO:0000313" key="2">
    <source>
        <dbReference type="Proteomes" id="UP001526337"/>
    </source>
</evidence>
<comment type="caution">
    <text evidence="1">The sequence shown here is derived from an EMBL/GenBank/DDBJ whole genome shotgun (WGS) entry which is preliminary data.</text>
</comment>
<protein>
    <submittedName>
        <fullName evidence="1">Uncharacterized protein</fullName>
    </submittedName>
</protein>
<dbReference type="Proteomes" id="UP001526337">
    <property type="component" value="Unassembled WGS sequence"/>
</dbReference>
<reference evidence="1 2" key="1">
    <citation type="submission" date="2022-07" db="EMBL/GenBank/DDBJ databases">
        <title>Genome stability of Gluconacetobacter entanii AV429.</title>
        <authorList>
            <person name="Trcek J."/>
            <person name="Cepec E."/>
        </authorList>
    </citation>
    <scope>NUCLEOTIDE SEQUENCE [LARGE SCALE GENOMIC DNA]</scope>
    <source>
        <strain evidence="1 2">AV429_2022</strain>
    </source>
</reference>
<accession>A0ABT3K1Y4</accession>
<keyword evidence="2" id="KW-1185">Reference proteome</keyword>
<dbReference type="EMBL" id="JANGSQ010000055">
    <property type="protein sequence ID" value="MCW4589117.1"/>
    <property type="molecule type" value="Genomic_DNA"/>
</dbReference>
<dbReference type="RefSeq" id="WP_171791532.1">
    <property type="nucleotide sequence ID" value="NZ_JABJWD010000112.1"/>
</dbReference>
<evidence type="ECO:0000313" key="1">
    <source>
        <dbReference type="EMBL" id="MCW4589117.1"/>
    </source>
</evidence>